<dbReference type="GO" id="GO:0003677">
    <property type="term" value="F:DNA binding"/>
    <property type="evidence" value="ECO:0007669"/>
    <property type="project" value="InterPro"/>
</dbReference>
<sequence>MHTEQAFTSIIKENEGIIYKITRLYTNNQDDQKDLYQEVVYNLWKGFKTFRGDAKVSTWMYRIALNTAVFYSKKKKGYKVPLDGVVLVQETYDPVLEQRLKVLYASIKHLKDIDKGIIFLFLEGRKYEEIANITGLTTSNVGTRMARIKDKLKKEIIKE</sequence>
<reference evidence="6 7" key="1">
    <citation type="journal article" date="2007" name="Int. J. Syst. Evol. Microbiol.">
        <title>Marixanthomonas ophiurae gen. nov., sp. nov., a marine bacterium of the family Flavobacteriaceae isolated from a deep-sea brittle star.</title>
        <authorList>
            <person name="Romanenko L.A."/>
            <person name="Uchino M."/>
            <person name="Frolova G.M."/>
            <person name="Mikhailov V.V."/>
        </authorList>
    </citation>
    <scope>NUCLEOTIDE SEQUENCE [LARGE SCALE GENOMIC DNA]</scope>
    <source>
        <strain evidence="6 7">KMM 3046</strain>
    </source>
</reference>
<protein>
    <submittedName>
        <fullName evidence="6">Sigma-70 family RNA polymerase sigma factor</fullName>
    </submittedName>
</protein>
<dbReference type="InterPro" id="IPR013249">
    <property type="entry name" value="RNA_pol_sigma70_r4_t2"/>
</dbReference>
<evidence type="ECO:0000313" key="7">
    <source>
        <dbReference type="Proteomes" id="UP000261082"/>
    </source>
</evidence>
<evidence type="ECO:0000256" key="4">
    <source>
        <dbReference type="ARBA" id="ARBA00023163"/>
    </source>
</evidence>
<dbReference type="SUPFAM" id="SSF88946">
    <property type="entry name" value="Sigma2 domain of RNA polymerase sigma factors"/>
    <property type="match status" value="1"/>
</dbReference>
<dbReference type="InterPro" id="IPR014284">
    <property type="entry name" value="RNA_pol_sigma-70_dom"/>
</dbReference>
<dbReference type="InterPro" id="IPR039425">
    <property type="entry name" value="RNA_pol_sigma-70-like"/>
</dbReference>
<dbReference type="InterPro" id="IPR000792">
    <property type="entry name" value="Tscrpt_reg_LuxR_C"/>
</dbReference>
<comment type="similarity">
    <text evidence="1">Belongs to the sigma-70 factor family. ECF subfamily.</text>
</comment>
<dbReference type="PROSITE" id="PS00622">
    <property type="entry name" value="HTH_LUXR_1"/>
    <property type="match status" value="1"/>
</dbReference>
<dbReference type="InterPro" id="IPR036388">
    <property type="entry name" value="WH-like_DNA-bd_sf"/>
</dbReference>
<evidence type="ECO:0000259" key="5">
    <source>
        <dbReference type="PROSITE" id="PS00622"/>
    </source>
</evidence>
<comment type="caution">
    <text evidence="6">The sequence shown here is derived from an EMBL/GenBank/DDBJ whole genome shotgun (WGS) entry which is preliminary data.</text>
</comment>
<evidence type="ECO:0000256" key="3">
    <source>
        <dbReference type="ARBA" id="ARBA00023082"/>
    </source>
</evidence>
<dbReference type="AlphaFoldDB" id="A0A3E1Q7S8"/>
<dbReference type="PANTHER" id="PTHR43133:SF45">
    <property type="entry name" value="RNA POLYMERASE ECF-TYPE SIGMA FACTOR"/>
    <property type="match status" value="1"/>
</dbReference>
<gene>
    <name evidence="6" type="ORF">DZ858_13210</name>
</gene>
<evidence type="ECO:0000313" key="6">
    <source>
        <dbReference type="EMBL" id="RFN58185.1"/>
    </source>
</evidence>
<keyword evidence="3" id="KW-0731">Sigma factor</keyword>
<dbReference type="Pfam" id="PF04542">
    <property type="entry name" value="Sigma70_r2"/>
    <property type="match status" value="1"/>
</dbReference>
<dbReference type="Gene3D" id="1.10.1740.10">
    <property type="match status" value="1"/>
</dbReference>
<dbReference type="NCBIfam" id="TIGR02937">
    <property type="entry name" value="sigma70-ECF"/>
    <property type="match status" value="1"/>
</dbReference>
<organism evidence="6 7">
    <name type="scientific">Marixanthomonas ophiurae</name>
    <dbReference type="NCBI Taxonomy" id="387659"/>
    <lineage>
        <taxon>Bacteria</taxon>
        <taxon>Pseudomonadati</taxon>
        <taxon>Bacteroidota</taxon>
        <taxon>Flavobacteriia</taxon>
        <taxon>Flavobacteriales</taxon>
        <taxon>Flavobacteriaceae</taxon>
        <taxon>Marixanthomonas</taxon>
    </lineage>
</organism>
<evidence type="ECO:0000256" key="2">
    <source>
        <dbReference type="ARBA" id="ARBA00023015"/>
    </source>
</evidence>
<dbReference type="InterPro" id="IPR013324">
    <property type="entry name" value="RNA_pol_sigma_r3/r4-like"/>
</dbReference>
<proteinExistence type="inferred from homology"/>
<dbReference type="PANTHER" id="PTHR43133">
    <property type="entry name" value="RNA POLYMERASE ECF-TYPE SIGMA FACTO"/>
    <property type="match status" value="1"/>
</dbReference>
<keyword evidence="2" id="KW-0805">Transcription regulation</keyword>
<evidence type="ECO:0000256" key="1">
    <source>
        <dbReference type="ARBA" id="ARBA00010641"/>
    </source>
</evidence>
<dbReference type="Proteomes" id="UP000261082">
    <property type="component" value="Unassembled WGS sequence"/>
</dbReference>
<feature type="domain" description="HTH luxR-type" evidence="5">
    <location>
        <begin position="124"/>
        <end position="151"/>
    </location>
</feature>
<dbReference type="InterPro" id="IPR007627">
    <property type="entry name" value="RNA_pol_sigma70_r2"/>
</dbReference>
<dbReference type="Pfam" id="PF08281">
    <property type="entry name" value="Sigma70_r4_2"/>
    <property type="match status" value="1"/>
</dbReference>
<dbReference type="InterPro" id="IPR013325">
    <property type="entry name" value="RNA_pol_sigma_r2"/>
</dbReference>
<name>A0A3E1Q7S8_9FLAO</name>
<dbReference type="RefSeq" id="WP_117160133.1">
    <property type="nucleotide sequence ID" value="NZ_QVID01000002.1"/>
</dbReference>
<accession>A0A3E1Q7S8</accession>
<dbReference type="GO" id="GO:0016987">
    <property type="term" value="F:sigma factor activity"/>
    <property type="evidence" value="ECO:0007669"/>
    <property type="project" value="UniProtKB-KW"/>
</dbReference>
<dbReference type="SUPFAM" id="SSF88659">
    <property type="entry name" value="Sigma3 and sigma4 domains of RNA polymerase sigma factors"/>
    <property type="match status" value="1"/>
</dbReference>
<dbReference type="GO" id="GO:0006352">
    <property type="term" value="P:DNA-templated transcription initiation"/>
    <property type="evidence" value="ECO:0007669"/>
    <property type="project" value="InterPro"/>
</dbReference>
<dbReference type="Gene3D" id="1.10.10.10">
    <property type="entry name" value="Winged helix-like DNA-binding domain superfamily/Winged helix DNA-binding domain"/>
    <property type="match status" value="1"/>
</dbReference>
<dbReference type="OrthoDB" id="9780326at2"/>
<keyword evidence="7" id="KW-1185">Reference proteome</keyword>
<dbReference type="EMBL" id="QVID01000002">
    <property type="protein sequence ID" value="RFN58185.1"/>
    <property type="molecule type" value="Genomic_DNA"/>
</dbReference>
<keyword evidence="4" id="KW-0804">Transcription</keyword>